<keyword evidence="4" id="KW-1185">Reference proteome</keyword>
<dbReference type="EnsemblPlants" id="QL04p096945:mrna">
    <property type="protein sequence ID" value="QL04p096945:mrna"/>
    <property type="gene ID" value="QL04p096945"/>
</dbReference>
<reference evidence="3" key="2">
    <citation type="submission" date="2021-01" db="UniProtKB">
        <authorList>
            <consortium name="EnsemblPlants"/>
        </authorList>
    </citation>
    <scope>IDENTIFICATION</scope>
</reference>
<sequence length="353" mass="40707">MDALGTHSYDTLVELEREFYYEKKLRRWLSSFSCGDRAFIRQLLRDAIALLHTSLDWHLLEVITTYWDPILRCVTIGDVDLVPTLEKYDRFLSLSTPLSTIFVPLVRPRYRKRLTDLVGLKRLVVEVLTSYGSGIGGSMSFDFLYDWLHSLECPVGYQDDFVDLEEWWTSYQRQAFLVALFGAVLFHSSLGAISFAVLPLVSALPHGISFIPAILSETIRSLSLCRETSRGRLGCYVHMLQLWFCSDLSVIARDQLMGFVSRNRVRATVALDLPFSRDTKVWLRVWQDTRDHSFVFDLSSPISTKLPLPADVLRDYTLEFEIRVEWAFTDLRECLSPSLAGQGRERYFARLCD</sequence>
<dbReference type="InterPro" id="IPR056647">
    <property type="entry name" value="DUF7745"/>
</dbReference>
<feature type="domain" description="DUF7745" evidence="2">
    <location>
        <begin position="48"/>
        <end position="249"/>
    </location>
</feature>
<dbReference type="InParanoid" id="A0A7N2R415"/>
<keyword evidence="1" id="KW-0812">Transmembrane</keyword>
<accession>A0A7N2R415</accession>
<dbReference type="AlphaFoldDB" id="A0A7N2R415"/>
<reference evidence="3 4" key="1">
    <citation type="journal article" date="2016" name="G3 (Bethesda)">
        <title>First Draft Assembly and Annotation of the Genome of a California Endemic Oak Quercus lobata Nee (Fagaceae).</title>
        <authorList>
            <person name="Sork V.L."/>
            <person name="Fitz-Gibbon S.T."/>
            <person name="Puiu D."/>
            <person name="Crepeau M."/>
            <person name="Gugger P.F."/>
            <person name="Sherman R."/>
            <person name="Stevens K."/>
            <person name="Langley C.H."/>
            <person name="Pellegrini M."/>
            <person name="Salzberg S.L."/>
        </authorList>
    </citation>
    <scope>NUCLEOTIDE SEQUENCE [LARGE SCALE GENOMIC DNA]</scope>
    <source>
        <strain evidence="3 4">cv. SW786</strain>
    </source>
</reference>
<dbReference type="PANTHER" id="PTHR48200">
    <property type="entry name" value="PROTEIN, PUTATIVE-RELATED"/>
    <property type="match status" value="1"/>
</dbReference>
<name>A0A7N2R415_QUELO</name>
<dbReference type="EMBL" id="LRBV02000004">
    <property type="status" value="NOT_ANNOTATED_CDS"/>
    <property type="molecule type" value="Genomic_DNA"/>
</dbReference>
<evidence type="ECO:0000313" key="4">
    <source>
        <dbReference type="Proteomes" id="UP000594261"/>
    </source>
</evidence>
<keyword evidence="1" id="KW-1133">Transmembrane helix</keyword>
<evidence type="ECO:0000256" key="1">
    <source>
        <dbReference type="SAM" id="Phobius"/>
    </source>
</evidence>
<dbReference type="Gramene" id="QL04p096945:mrna">
    <property type="protein sequence ID" value="QL04p096945:mrna"/>
    <property type="gene ID" value="QL04p096945"/>
</dbReference>
<protein>
    <recommendedName>
        <fullName evidence="2">DUF7745 domain-containing protein</fullName>
    </recommendedName>
</protein>
<organism evidence="3 4">
    <name type="scientific">Quercus lobata</name>
    <name type="common">Valley oak</name>
    <dbReference type="NCBI Taxonomy" id="97700"/>
    <lineage>
        <taxon>Eukaryota</taxon>
        <taxon>Viridiplantae</taxon>
        <taxon>Streptophyta</taxon>
        <taxon>Embryophyta</taxon>
        <taxon>Tracheophyta</taxon>
        <taxon>Spermatophyta</taxon>
        <taxon>Magnoliopsida</taxon>
        <taxon>eudicotyledons</taxon>
        <taxon>Gunneridae</taxon>
        <taxon>Pentapetalae</taxon>
        <taxon>rosids</taxon>
        <taxon>fabids</taxon>
        <taxon>Fagales</taxon>
        <taxon>Fagaceae</taxon>
        <taxon>Quercus</taxon>
    </lineage>
</organism>
<dbReference type="OMA" id="WNTELRI"/>
<keyword evidence="1" id="KW-0472">Membrane</keyword>
<dbReference type="PANTHER" id="PTHR48200:SF1">
    <property type="entry name" value="AMINOTRANSFERASE-LIKE PLANT MOBILE DOMAIN-CONTAINING PROTEIN"/>
    <property type="match status" value="1"/>
</dbReference>
<dbReference type="Pfam" id="PF24924">
    <property type="entry name" value="DUF7745"/>
    <property type="match status" value="1"/>
</dbReference>
<feature type="transmembrane region" description="Helical" evidence="1">
    <location>
        <begin position="175"/>
        <end position="197"/>
    </location>
</feature>
<evidence type="ECO:0000259" key="2">
    <source>
        <dbReference type="Pfam" id="PF24924"/>
    </source>
</evidence>
<proteinExistence type="predicted"/>
<evidence type="ECO:0000313" key="3">
    <source>
        <dbReference type="EnsemblPlants" id="QL04p096945:mrna"/>
    </source>
</evidence>
<dbReference type="Proteomes" id="UP000594261">
    <property type="component" value="Chromosome 4"/>
</dbReference>